<dbReference type="PANTHER" id="PTHR43464">
    <property type="entry name" value="METHYLTRANSFERASE"/>
    <property type="match status" value="1"/>
</dbReference>
<dbReference type="EMBL" id="SJFN01000030">
    <property type="protein sequence ID" value="TBW34833.1"/>
    <property type="molecule type" value="Genomic_DNA"/>
</dbReference>
<keyword evidence="1 5" id="KW-0489">Methyltransferase</keyword>
<keyword evidence="3" id="KW-0949">S-adenosyl-L-methionine</keyword>
<dbReference type="PANTHER" id="PTHR43464:SF19">
    <property type="entry name" value="UBIQUINONE BIOSYNTHESIS O-METHYLTRANSFERASE, MITOCHONDRIAL"/>
    <property type="match status" value="1"/>
</dbReference>
<evidence type="ECO:0000313" key="5">
    <source>
        <dbReference type="EMBL" id="TBW34833.1"/>
    </source>
</evidence>
<dbReference type="Pfam" id="PF13649">
    <property type="entry name" value="Methyltransf_25"/>
    <property type="match status" value="1"/>
</dbReference>
<evidence type="ECO:0000259" key="4">
    <source>
        <dbReference type="Pfam" id="PF13649"/>
    </source>
</evidence>
<dbReference type="Gene3D" id="3.40.50.150">
    <property type="entry name" value="Vaccinia Virus protein VP39"/>
    <property type="match status" value="1"/>
</dbReference>
<comment type="caution">
    <text evidence="5">The sequence shown here is derived from an EMBL/GenBank/DDBJ whole genome shotgun (WGS) entry which is preliminary data.</text>
</comment>
<evidence type="ECO:0000313" key="6">
    <source>
        <dbReference type="Proteomes" id="UP000292781"/>
    </source>
</evidence>
<organism evidence="5 6">
    <name type="scientific">Siculibacillus lacustris</name>
    <dbReference type="NCBI Taxonomy" id="1549641"/>
    <lineage>
        <taxon>Bacteria</taxon>
        <taxon>Pseudomonadati</taxon>
        <taxon>Pseudomonadota</taxon>
        <taxon>Alphaproteobacteria</taxon>
        <taxon>Hyphomicrobiales</taxon>
        <taxon>Ancalomicrobiaceae</taxon>
        <taxon>Siculibacillus</taxon>
    </lineage>
</organism>
<evidence type="ECO:0000256" key="1">
    <source>
        <dbReference type="ARBA" id="ARBA00022603"/>
    </source>
</evidence>
<dbReference type="SUPFAM" id="SSF53335">
    <property type="entry name" value="S-adenosyl-L-methionine-dependent methyltransferases"/>
    <property type="match status" value="1"/>
</dbReference>
<dbReference type="CDD" id="cd02440">
    <property type="entry name" value="AdoMet_MTases"/>
    <property type="match status" value="1"/>
</dbReference>
<protein>
    <submittedName>
        <fullName evidence="5">Class I SAM-dependent methyltransferase</fullName>
    </submittedName>
</protein>
<keyword evidence="6" id="KW-1185">Reference proteome</keyword>
<gene>
    <name evidence="5" type="ORF">EYW49_17175</name>
</gene>
<dbReference type="InterPro" id="IPR029063">
    <property type="entry name" value="SAM-dependent_MTases_sf"/>
</dbReference>
<reference evidence="5 6" key="1">
    <citation type="submission" date="2019-02" db="EMBL/GenBank/DDBJ databases">
        <title>Siculibacillus lacustris gen. nov., sp. nov., a new rosette-forming bacterium isolated from a freshwater crater lake (Lake St. Ana, Romania).</title>
        <authorList>
            <person name="Felfoldi T."/>
            <person name="Marton Z."/>
            <person name="Szabo A."/>
            <person name="Mentes A."/>
            <person name="Boka K."/>
            <person name="Marialigeti K."/>
            <person name="Mathe I."/>
            <person name="Koncz M."/>
            <person name="Schumann P."/>
            <person name="Toth E."/>
        </authorList>
    </citation>
    <scope>NUCLEOTIDE SEQUENCE [LARGE SCALE GENOMIC DNA]</scope>
    <source>
        <strain evidence="5 6">SA-279</strain>
    </source>
</reference>
<dbReference type="GO" id="GO:0032259">
    <property type="term" value="P:methylation"/>
    <property type="evidence" value="ECO:0007669"/>
    <property type="project" value="UniProtKB-KW"/>
</dbReference>
<evidence type="ECO:0000256" key="2">
    <source>
        <dbReference type="ARBA" id="ARBA00022679"/>
    </source>
</evidence>
<evidence type="ECO:0000256" key="3">
    <source>
        <dbReference type="ARBA" id="ARBA00022691"/>
    </source>
</evidence>
<dbReference type="RefSeq" id="WP_131310859.1">
    <property type="nucleotide sequence ID" value="NZ_SJFN01000030.1"/>
</dbReference>
<dbReference type="GO" id="GO:0008168">
    <property type="term" value="F:methyltransferase activity"/>
    <property type="evidence" value="ECO:0007669"/>
    <property type="project" value="UniProtKB-KW"/>
</dbReference>
<proteinExistence type="predicted"/>
<keyword evidence="2 5" id="KW-0808">Transferase</keyword>
<dbReference type="OrthoDB" id="9804312at2"/>
<dbReference type="InterPro" id="IPR041698">
    <property type="entry name" value="Methyltransf_25"/>
</dbReference>
<dbReference type="Proteomes" id="UP000292781">
    <property type="component" value="Unassembled WGS sequence"/>
</dbReference>
<dbReference type="AlphaFoldDB" id="A0A4Q9VI14"/>
<sequence length="190" mass="21060">MTAPNNSLKFDAAYRAPLTFWGDIRVPKEVKGFAAQHPAAKVLELGCGIGRFSQYMAEQGLTALGVDFSPVAIMKARARTAQKPLRASYLVADVTKLDLPDRPFDIAFDIGCFHCLNSEDQTAYVSGLACHMRPGATLLLWTMDAAPSGLVLLPSLVKSVFEEHFCLIKANKSRRRFAASHWFWLERRDG</sequence>
<accession>A0A4Q9VI14</accession>
<feature type="domain" description="Methyltransferase" evidence="4">
    <location>
        <begin position="42"/>
        <end position="135"/>
    </location>
</feature>
<name>A0A4Q9VI14_9HYPH</name>